<gene>
    <name evidence="2" type="primary">8025523</name>
    <name evidence="1" type="ORF">IscW_ISCW001095</name>
</gene>
<keyword evidence="3" id="KW-1185">Reference proteome</keyword>
<dbReference type="AlphaFoldDB" id="B7P6X8"/>
<dbReference type="HOGENOM" id="CLU_3126661_0_0_1"/>
<dbReference type="Proteomes" id="UP000001555">
    <property type="component" value="Unassembled WGS sequence"/>
</dbReference>
<reference evidence="2" key="2">
    <citation type="submission" date="2020-05" db="UniProtKB">
        <authorList>
            <consortium name="EnsemblMetazoa"/>
        </authorList>
    </citation>
    <scope>IDENTIFICATION</scope>
    <source>
        <strain evidence="2">wikel</strain>
    </source>
</reference>
<accession>B7P6X8</accession>
<evidence type="ECO:0000313" key="1">
    <source>
        <dbReference type="EMBL" id="EEC02350.1"/>
    </source>
</evidence>
<dbReference type="VEuPathDB" id="VectorBase:ISCW001095"/>
<dbReference type="VEuPathDB" id="VectorBase:ISCI001095"/>
<evidence type="ECO:0000313" key="2">
    <source>
        <dbReference type="EnsemblMetazoa" id="ISCW001095-PA"/>
    </source>
</evidence>
<dbReference type="InParanoid" id="B7P6X8"/>
<proteinExistence type="predicted"/>
<sequence length="50" mass="5876">MSSCPEKIQLWHCMRLTWTAPPCHSNFDCAMPFPCCTTWCRNFCANDFRS</sequence>
<dbReference type="PaxDb" id="6945-B7P6X8"/>
<organism>
    <name type="scientific">Ixodes scapularis</name>
    <name type="common">Black-legged tick</name>
    <name type="synonym">Deer tick</name>
    <dbReference type="NCBI Taxonomy" id="6945"/>
    <lineage>
        <taxon>Eukaryota</taxon>
        <taxon>Metazoa</taxon>
        <taxon>Ecdysozoa</taxon>
        <taxon>Arthropoda</taxon>
        <taxon>Chelicerata</taxon>
        <taxon>Arachnida</taxon>
        <taxon>Acari</taxon>
        <taxon>Parasitiformes</taxon>
        <taxon>Ixodida</taxon>
        <taxon>Ixodoidea</taxon>
        <taxon>Ixodidae</taxon>
        <taxon>Ixodinae</taxon>
        <taxon>Ixodes</taxon>
    </lineage>
</organism>
<reference evidence="1 3" key="1">
    <citation type="submission" date="2008-03" db="EMBL/GenBank/DDBJ databases">
        <title>Annotation of Ixodes scapularis.</title>
        <authorList>
            <consortium name="Ixodes scapularis Genome Project Consortium"/>
            <person name="Caler E."/>
            <person name="Hannick L.I."/>
            <person name="Bidwell S."/>
            <person name="Joardar V."/>
            <person name="Thiagarajan M."/>
            <person name="Amedeo P."/>
            <person name="Galinsky K.J."/>
            <person name="Schobel S."/>
            <person name="Inman J."/>
            <person name="Hostetler J."/>
            <person name="Miller J."/>
            <person name="Hammond M."/>
            <person name="Megy K."/>
            <person name="Lawson D."/>
            <person name="Kodira C."/>
            <person name="Sutton G."/>
            <person name="Meyer J."/>
            <person name="Hill C.A."/>
            <person name="Birren B."/>
            <person name="Nene V."/>
            <person name="Collins F."/>
            <person name="Alarcon-Chaidez F."/>
            <person name="Wikel S."/>
            <person name="Strausberg R."/>
        </authorList>
    </citation>
    <scope>NUCLEOTIDE SEQUENCE [LARGE SCALE GENOMIC DNA]</scope>
    <source>
        <strain evidence="3">Wikel</strain>
        <strain evidence="1">Wikel colony</strain>
    </source>
</reference>
<dbReference type="EnsemblMetazoa" id="ISCW001095-RA">
    <property type="protein sequence ID" value="ISCW001095-PA"/>
    <property type="gene ID" value="ISCW001095"/>
</dbReference>
<dbReference type="EMBL" id="ABJB010244300">
    <property type="status" value="NOT_ANNOTATED_CDS"/>
    <property type="molecule type" value="Genomic_DNA"/>
</dbReference>
<name>B7P6X8_IXOSC</name>
<evidence type="ECO:0000313" key="3">
    <source>
        <dbReference type="Proteomes" id="UP000001555"/>
    </source>
</evidence>
<dbReference type="EMBL" id="DS648544">
    <property type="protein sequence ID" value="EEC02350.1"/>
    <property type="molecule type" value="Genomic_DNA"/>
</dbReference>
<protein>
    <submittedName>
        <fullName evidence="1 2">Uncharacterized protein</fullName>
    </submittedName>
</protein>
<dbReference type="VEuPathDB" id="VectorBase:ISCP_016031"/>